<reference evidence="2 3" key="2">
    <citation type="submission" date="2019-01" db="EMBL/GenBank/DDBJ databases">
        <title>A chromosome length genome reference of the Java medaka (oryzias javanicus).</title>
        <authorList>
            <person name="Herpin A."/>
            <person name="Takehana Y."/>
            <person name="Naruse K."/>
            <person name="Ansai S."/>
            <person name="Kawaguchi M."/>
        </authorList>
    </citation>
    <scope>NUCLEOTIDE SEQUENCE [LARGE SCALE GENOMIC DNA]</scope>
    <source>
        <strain evidence="2">RS831</strain>
        <tissue evidence="2">Whole body</tissue>
    </source>
</reference>
<keyword evidence="3" id="KW-1185">Reference proteome</keyword>
<sequence>MSMMGNDKQGQLIVYHLNELLKSGSRLPQPLGCPPEIYEIMEECWNKDPTSRPSFKELALSIDLFRDSKEF</sequence>
<dbReference type="Proteomes" id="UP000283210">
    <property type="component" value="Chromosome 9"/>
</dbReference>
<dbReference type="GO" id="GO:0005131">
    <property type="term" value="F:growth hormone receptor binding"/>
    <property type="evidence" value="ECO:0007669"/>
    <property type="project" value="TreeGrafter"/>
</dbReference>
<organism evidence="2 3">
    <name type="scientific">Oryzias javanicus</name>
    <name type="common">Javanese ricefish</name>
    <name type="synonym">Aplocheilus javanicus</name>
    <dbReference type="NCBI Taxonomy" id="123683"/>
    <lineage>
        <taxon>Eukaryota</taxon>
        <taxon>Metazoa</taxon>
        <taxon>Chordata</taxon>
        <taxon>Craniata</taxon>
        <taxon>Vertebrata</taxon>
        <taxon>Euteleostomi</taxon>
        <taxon>Actinopterygii</taxon>
        <taxon>Neopterygii</taxon>
        <taxon>Teleostei</taxon>
        <taxon>Neoteleostei</taxon>
        <taxon>Acanthomorphata</taxon>
        <taxon>Ovalentaria</taxon>
        <taxon>Atherinomorphae</taxon>
        <taxon>Beloniformes</taxon>
        <taxon>Adrianichthyidae</taxon>
        <taxon>Oryziinae</taxon>
        <taxon>Oryzias</taxon>
    </lineage>
</organism>
<dbReference type="SUPFAM" id="SSF56112">
    <property type="entry name" value="Protein kinase-like (PK-like)"/>
    <property type="match status" value="1"/>
</dbReference>
<dbReference type="InterPro" id="IPR011009">
    <property type="entry name" value="Kinase-like_dom_sf"/>
</dbReference>
<dbReference type="AlphaFoldDB" id="A0A437CZ28"/>
<name>A0A437CZ28_ORYJA</name>
<evidence type="ECO:0000313" key="3">
    <source>
        <dbReference type="Proteomes" id="UP000283210"/>
    </source>
</evidence>
<proteinExistence type="predicted"/>
<dbReference type="GO" id="GO:0004715">
    <property type="term" value="F:non-membrane spanning protein tyrosine kinase activity"/>
    <property type="evidence" value="ECO:0007669"/>
    <property type="project" value="TreeGrafter"/>
</dbReference>
<protein>
    <recommendedName>
        <fullName evidence="1">Serine-threonine/tyrosine-protein kinase catalytic domain-containing protein</fullName>
    </recommendedName>
</protein>
<dbReference type="PANTHER" id="PTHR45807">
    <property type="entry name" value="TYROSINE-PROTEIN KINASE HOPSCOTCH"/>
    <property type="match status" value="1"/>
</dbReference>
<dbReference type="GO" id="GO:0030154">
    <property type="term" value="P:cell differentiation"/>
    <property type="evidence" value="ECO:0007669"/>
    <property type="project" value="TreeGrafter"/>
</dbReference>
<reference evidence="2 3" key="1">
    <citation type="submission" date="2018-11" db="EMBL/GenBank/DDBJ databases">
        <authorList>
            <person name="Lopez-Roques C."/>
            <person name="Donnadieu C."/>
            <person name="Bouchez O."/>
            <person name="Klopp C."/>
            <person name="Cabau C."/>
            <person name="Zahm M."/>
        </authorList>
    </citation>
    <scope>NUCLEOTIDE SEQUENCE [LARGE SCALE GENOMIC DNA]</scope>
    <source>
        <strain evidence="2">RS831</strain>
        <tissue evidence="2">Whole body</tissue>
    </source>
</reference>
<evidence type="ECO:0000313" key="2">
    <source>
        <dbReference type="EMBL" id="RVE67901.1"/>
    </source>
</evidence>
<dbReference type="GO" id="GO:0019221">
    <property type="term" value="P:cytokine-mediated signaling pathway"/>
    <property type="evidence" value="ECO:0007669"/>
    <property type="project" value="TreeGrafter"/>
</dbReference>
<accession>A0A437CZ28</accession>
<dbReference type="GO" id="GO:0005829">
    <property type="term" value="C:cytosol"/>
    <property type="evidence" value="ECO:0007669"/>
    <property type="project" value="TreeGrafter"/>
</dbReference>
<dbReference type="GO" id="GO:0035556">
    <property type="term" value="P:intracellular signal transduction"/>
    <property type="evidence" value="ECO:0007669"/>
    <property type="project" value="TreeGrafter"/>
</dbReference>
<dbReference type="FunFam" id="1.10.510.10:FF:001346">
    <property type="entry name" value="Uncharacterized protein"/>
    <property type="match status" value="1"/>
</dbReference>
<dbReference type="EMBL" id="CM012445">
    <property type="protein sequence ID" value="RVE67901.1"/>
    <property type="molecule type" value="Genomic_DNA"/>
</dbReference>
<feature type="domain" description="Serine-threonine/tyrosine-protein kinase catalytic" evidence="1">
    <location>
        <begin position="5"/>
        <end position="59"/>
    </location>
</feature>
<dbReference type="PANTHER" id="PTHR45807:SF1">
    <property type="entry name" value="TYROSINE-PROTEIN KINASE JAK2"/>
    <property type="match status" value="1"/>
</dbReference>
<dbReference type="InterPro" id="IPR001245">
    <property type="entry name" value="Ser-Thr/Tyr_kinase_cat_dom"/>
</dbReference>
<dbReference type="OrthoDB" id="8820477at2759"/>
<gene>
    <name evidence="2" type="ORF">OJAV_G00086390</name>
</gene>
<dbReference type="InterPro" id="IPR051286">
    <property type="entry name" value="JAK"/>
</dbReference>
<dbReference type="Pfam" id="PF07714">
    <property type="entry name" value="PK_Tyr_Ser-Thr"/>
    <property type="match status" value="1"/>
</dbReference>
<dbReference type="Gene3D" id="1.10.510.10">
    <property type="entry name" value="Transferase(Phosphotransferase) domain 1"/>
    <property type="match status" value="1"/>
</dbReference>
<dbReference type="GO" id="GO:0007259">
    <property type="term" value="P:cell surface receptor signaling pathway via JAK-STAT"/>
    <property type="evidence" value="ECO:0007669"/>
    <property type="project" value="TreeGrafter"/>
</dbReference>
<dbReference type="GO" id="GO:0060397">
    <property type="term" value="P:growth hormone receptor signaling pathway via JAK-STAT"/>
    <property type="evidence" value="ECO:0007669"/>
    <property type="project" value="TreeGrafter"/>
</dbReference>
<evidence type="ECO:0000259" key="1">
    <source>
        <dbReference type="Pfam" id="PF07714"/>
    </source>
</evidence>